<feature type="region of interest" description="Disordered" evidence="1">
    <location>
        <begin position="125"/>
        <end position="161"/>
    </location>
</feature>
<evidence type="ECO:0000313" key="3">
    <source>
        <dbReference type="Proteomes" id="UP000766550"/>
    </source>
</evidence>
<protein>
    <recommendedName>
        <fullName evidence="4">DUF1102 domain-containing protein</fullName>
    </recommendedName>
</protein>
<dbReference type="EMBL" id="JAHQXF010000001">
    <property type="protein sequence ID" value="MBV0924098.1"/>
    <property type="molecule type" value="Genomic_DNA"/>
</dbReference>
<comment type="caution">
    <text evidence="2">The sequence shown here is derived from an EMBL/GenBank/DDBJ whole genome shotgun (WGS) entry which is preliminary data.</text>
</comment>
<reference evidence="2 3" key="1">
    <citation type="submission" date="2021-06" db="EMBL/GenBank/DDBJ databases">
        <title>New haloarchaea isolates fom saline soil.</title>
        <authorList>
            <person name="Duran-Viseras A."/>
            <person name="Sanchez-Porro C.S."/>
            <person name="Ventosa A."/>
        </authorList>
    </citation>
    <scope>NUCLEOTIDE SEQUENCE [LARGE SCALE GENOMIC DNA]</scope>
    <source>
        <strain evidence="2 3">JCM 183640</strain>
    </source>
</reference>
<dbReference type="Proteomes" id="UP000766550">
    <property type="component" value="Unassembled WGS sequence"/>
</dbReference>
<keyword evidence="3" id="KW-1185">Reference proteome</keyword>
<dbReference type="OrthoDB" id="241473at2157"/>
<sequence>MQRRKFLIGMGSLAAGSAAAMGTGAFTSVSADRNVSVALESDDNALLKMAPTDGPNAAYATQNSNTLEINIDETNSVSGDGLNDDARTIIRDVFKITNHGTQDVYVFIENEDIPDGVGVFSDYPANAESGAGEPVPGTSGPTTGIGEGSQSKTGAPDHPIPERILVPTGETMDEIGFSFNTGSRGQFDPSDFPVDITIQAVAESSY</sequence>
<dbReference type="AlphaFoldDB" id="A0A8J7YCQ6"/>
<name>A0A8J7YCQ6_9EURY</name>
<organism evidence="2 3">
    <name type="scientific">Haloarcula limicola</name>
    <dbReference type="NCBI Taxonomy" id="1429915"/>
    <lineage>
        <taxon>Archaea</taxon>
        <taxon>Methanobacteriati</taxon>
        <taxon>Methanobacteriota</taxon>
        <taxon>Stenosarchaea group</taxon>
        <taxon>Halobacteria</taxon>
        <taxon>Halobacteriales</taxon>
        <taxon>Haloarculaceae</taxon>
        <taxon>Haloarcula</taxon>
    </lineage>
</organism>
<dbReference type="RefSeq" id="WP_162317177.1">
    <property type="nucleotide sequence ID" value="NZ_JAHQXF010000001.1"/>
</dbReference>
<accession>A0A8J7YCQ6</accession>
<gene>
    <name evidence="2" type="ORF">KTS45_07755</name>
</gene>
<proteinExistence type="predicted"/>
<evidence type="ECO:0008006" key="4">
    <source>
        <dbReference type="Google" id="ProtNLM"/>
    </source>
</evidence>
<evidence type="ECO:0000313" key="2">
    <source>
        <dbReference type="EMBL" id="MBV0924098.1"/>
    </source>
</evidence>
<evidence type="ECO:0000256" key="1">
    <source>
        <dbReference type="SAM" id="MobiDB-lite"/>
    </source>
</evidence>